<proteinExistence type="predicted"/>
<accession>A0ACC2RL30</accession>
<dbReference type="Proteomes" id="UP001165960">
    <property type="component" value="Unassembled WGS sequence"/>
</dbReference>
<keyword evidence="2" id="KW-1185">Reference proteome</keyword>
<evidence type="ECO:0000313" key="2">
    <source>
        <dbReference type="Proteomes" id="UP001165960"/>
    </source>
</evidence>
<evidence type="ECO:0000313" key="1">
    <source>
        <dbReference type="EMBL" id="KAJ9050736.1"/>
    </source>
</evidence>
<comment type="caution">
    <text evidence="1">The sequence shown here is derived from an EMBL/GenBank/DDBJ whole genome shotgun (WGS) entry which is preliminary data.</text>
</comment>
<protein>
    <submittedName>
        <fullName evidence="1">Uncharacterized protein</fullName>
    </submittedName>
</protein>
<sequence length="232" mass="26535">MERKPDRDMTLLEDQQETKPISSSQDKLTRSSDSQVHINCQDDLLDKIGLKDFYQKNCLPYIGENPSVSLEPSYSSWIQELPGPHDTTPDTFFQELVMGPELEITPDLFQQYKDHEYAKILDLKRGPIPDFDTSGWMRSEAVKKAAPINYLGLPLPSLAVPPDAEVSSPKSSSGKEDGFIDIDDSYQNSDKKSKKKKKKRKYEKDYDDGDDKKKKKKKKKKSKSDRHGTDEE</sequence>
<organism evidence="1 2">
    <name type="scientific">Entomophthora muscae</name>
    <dbReference type="NCBI Taxonomy" id="34485"/>
    <lineage>
        <taxon>Eukaryota</taxon>
        <taxon>Fungi</taxon>
        <taxon>Fungi incertae sedis</taxon>
        <taxon>Zoopagomycota</taxon>
        <taxon>Entomophthoromycotina</taxon>
        <taxon>Entomophthoromycetes</taxon>
        <taxon>Entomophthorales</taxon>
        <taxon>Entomophthoraceae</taxon>
        <taxon>Entomophthora</taxon>
    </lineage>
</organism>
<dbReference type="EMBL" id="QTSX02007140">
    <property type="protein sequence ID" value="KAJ9050736.1"/>
    <property type="molecule type" value="Genomic_DNA"/>
</dbReference>
<reference evidence="1" key="1">
    <citation type="submission" date="2022-04" db="EMBL/GenBank/DDBJ databases">
        <title>Genome of the entomopathogenic fungus Entomophthora muscae.</title>
        <authorList>
            <person name="Elya C."/>
            <person name="Lovett B.R."/>
            <person name="Lee E."/>
            <person name="Macias A.M."/>
            <person name="Hajek A.E."/>
            <person name="De Bivort B.L."/>
            <person name="Kasson M.T."/>
            <person name="De Fine Licht H.H."/>
            <person name="Stajich J.E."/>
        </authorList>
    </citation>
    <scope>NUCLEOTIDE SEQUENCE</scope>
    <source>
        <strain evidence="1">Berkeley</strain>
    </source>
</reference>
<gene>
    <name evidence="1" type="ORF">DSO57_1011635</name>
</gene>
<name>A0ACC2RL30_9FUNG</name>